<dbReference type="EMBL" id="BMPI01000096">
    <property type="protein sequence ID" value="GGM84368.1"/>
    <property type="molecule type" value="Genomic_DNA"/>
</dbReference>
<feature type="transmembrane region" description="Helical" evidence="1">
    <location>
        <begin position="93"/>
        <end position="114"/>
    </location>
</feature>
<gene>
    <name evidence="2" type="ORF">GCM10007977_102370</name>
</gene>
<dbReference type="Proteomes" id="UP000642070">
    <property type="component" value="Unassembled WGS sequence"/>
</dbReference>
<organism evidence="2 3">
    <name type="scientific">Dactylosporangium sucinum</name>
    <dbReference type="NCBI Taxonomy" id="1424081"/>
    <lineage>
        <taxon>Bacteria</taxon>
        <taxon>Bacillati</taxon>
        <taxon>Actinomycetota</taxon>
        <taxon>Actinomycetes</taxon>
        <taxon>Micromonosporales</taxon>
        <taxon>Micromonosporaceae</taxon>
        <taxon>Dactylosporangium</taxon>
    </lineage>
</organism>
<keyword evidence="1" id="KW-0472">Membrane</keyword>
<dbReference type="RefSeq" id="WP_190257374.1">
    <property type="nucleotide sequence ID" value="NZ_BMPI01000096.1"/>
</dbReference>
<proteinExistence type="predicted"/>
<accession>A0A917X7M7</accession>
<feature type="transmembrane region" description="Helical" evidence="1">
    <location>
        <begin position="51"/>
        <end position="72"/>
    </location>
</feature>
<keyword evidence="3" id="KW-1185">Reference proteome</keyword>
<keyword evidence="1" id="KW-1133">Transmembrane helix</keyword>
<evidence type="ECO:0000313" key="3">
    <source>
        <dbReference type="Proteomes" id="UP000642070"/>
    </source>
</evidence>
<evidence type="ECO:0000313" key="2">
    <source>
        <dbReference type="EMBL" id="GGM84368.1"/>
    </source>
</evidence>
<keyword evidence="1" id="KW-0812">Transmembrane</keyword>
<name>A0A917X7M7_9ACTN</name>
<protein>
    <recommendedName>
        <fullName evidence="4">ABC transporter permease</fullName>
    </recommendedName>
</protein>
<sequence length="238" mass="24150">MKDVMRAEWTKLRTSPGTLALLVGVVVATVGVSAAASTCSGAGCDADLPRLGLTGVQLGQAVVAILGVLVVGHEYGTGMVRVTLTAMPRRLHVLLAKAAVLAAAVAVAAVPAVAGAVTVSQLMLPEHDLALRPAAGSVLYLVLIALLALGAATALRSAAAAIGTILALLYALPIVLSVIHDEEWRDRLRRMGPSTAGLAVQATTADAVTGPWKGLGVLALWTLGALLVAAVVLKRRDA</sequence>
<reference evidence="2" key="2">
    <citation type="submission" date="2020-09" db="EMBL/GenBank/DDBJ databases">
        <authorList>
            <person name="Sun Q."/>
            <person name="Ohkuma M."/>
        </authorList>
    </citation>
    <scope>NUCLEOTIDE SEQUENCE</scope>
    <source>
        <strain evidence="2">JCM 19831</strain>
    </source>
</reference>
<comment type="caution">
    <text evidence="2">The sequence shown here is derived from an EMBL/GenBank/DDBJ whole genome shotgun (WGS) entry which is preliminary data.</text>
</comment>
<feature type="transmembrane region" description="Helical" evidence="1">
    <location>
        <begin position="159"/>
        <end position="179"/>
    </location>
</feature>
<feature type="transmembrane region" description="Helical" evidence="1">
    <location>
        <begin position="134"/>
        <end position="152"/>
    </location>
</feature>
<evidence type="ECO:0008006" key="4">
    <source>
        <dbReference type="Google" id="ProtNLM"/>
    </source>
</evidence>
<feature type="transmembrane region" description="Helical" evidence="1">
    <location>
        <begin position="214"/>
        <end position="233"/>
    </location>
</feature>
<evidence type="ECO:0000256" key="1">
    <source>
        <dbReference type="SAM" id="Phobius"/>
    </source>
</evidence>
<dbReference type="AlphaFoldDB" id="A0A917X7M7"/>
<reference evidence="2" key="1">
    <citation type="journal article" date="2014" name="Int. J. Syst. Evol. Microbiol.">
        <title>Complete genome sequence of Corynebacterium casei LMG S-19264T (=DSM 44701T), isolated from a smear-ripened cheese.</title>
        <authorList>
            <consortium name="US DOE Joint Genome Institute (JGI-PGF)"/>
            <person name="Walter F."/>
            <person name="Albersmeier A."/>
            <person name="Kalinowski J."/>
            <person name="Ruckert C."/>
        </authorList>
    </citation>
    <scope>NUCLEOTIDE SEQUENCE</scope>
    <source>
        <strain evidence="2">JCM 19831</strain>
    </source>
</reference>